<keyword evidence="3" id="KW-0472">Membrane</keyword>
<evidence type="ECO:0000256" key="2">
    <source>
        <dbReference type="ARBA" id="ARBA00023080"/>
    </source>
</evidence>
<dbReference type="InterPro" id="IPR011962">
    <property type="entry name" value="dCTP_deaminase"/>
</dbReference>
<gene>
    <name evidence="4" type="ORF">D16iCDA_05580</name>
</gene>
<reference evidence="4" key="1">
    <citation type="submission" date="2021-05" db="EMBL/GenBank/DDBJ databases">
        <title>Complete genome sequence of Pseudomonas seleniipraecipitans strain D1-6.</title>
        <authorList>
            <person name="Lafi F."/>
            <person name="Eida A."/>
            <person name="Alam I."/>
            <person name="Hert H."/>
            <person name="Saad M."/>
        </authorList>
    </citation>
    <scope>NUCLEOTIDE SEQUENCE</scope>
    <source>
        <strain evidence="4">D1-6</strain>
    </source>
</reference>
<dbReference type="Pfam" id="PF22769">
    <property type="entry name" value="DCD"/>
    <property type="match status" value="1"/>
</dbReference>
<evidence type="ECO:0000313" key="4">
    <source>
        <dbReference type="EMBL" id="UUD65144.1"/>
    </source>
</evidence>
<name>A0ABY5JAR5_9GAMM</name>
<sequence>MSYLVDKVLRQKARNSPDQLIEGIPANKIDEAIRGCSVDLHVGAIYKPGAKDGELGSADNPCKMTVILKEGQTAVIQTVEEFKLDSKHAAFVLPKSSVSIQGLLMTNPGHVEPGYKGHVHVTVINMGREPYAINPGAKFLRSFLYQLDEEVECPFSSTVPTLVTQELLGKLSPDFLSVSNRASKAASDQVAKTGFKLQMLQLWVPVLVAIIVGGVGIFFNDRLVTSKFDERIKGLEKANAIERLQMLETNYPTEKRLSSIESKLDELARSKNEPRSSKK</sequence>
<protein>
    <recommendedName>
        <fullName evidence="6">dUTPase-like domain-containing protein</fullName>
    </recommendedName>
</protein>
<accession>A0ABY5JAR5</accession>
<evidence type="ECO:0000256" key="3">
    <source>
        <dbReference type="SAM" id="Phobius"/>
    </source>
</evidence>
<keyword evidence="5" id="KW-1185">Reference proteome</keyword>
<dbReference type="CDD" id="cd07557">
    <property type="entry name" value="trimeric_dUTPase"/>
    <property type="match status" value="1"/>
</dbReference>
<evidence type="ECO:0000256" key="1">
    <source>
        <dbReference type="ARBA" id="ARBA00022801"/>
    </source>
</evidence>
<evidence type="ECO:0000313" key="5">
    <source>
        <dbReference type="Proteomes" id="UP000887421"/>
    </source>
</evidence>
<keyword evidence="1" id="KW-0378">Hydrolase</keyword>
<dbReference type="InterPro" id="IPR036157">
    <property type="entry name" value="dUTPase-like_sf"/>
</dbReference>
<feature type="transmembrane region" description="Helical" evidence="3">
    <location>
        <begin position="202"/>
        <end position="219"/>
    </location>
</feature>
<dbReference type="SUPFAM" id="SSF51283">
    <property type="entry name" value="dUTPase-like"/>
    <property type="match status" value="1"/>
</dbReference>
<proteinExistence type="predicted"/>
<dbReference type="InterPro" id="IPR033704">
    <property type="entry name" value="dUTPase_trimeric"/>
</dbReference>
<organism evidence="4 5">
    <name type="scientific">Phytopseudomonas seleniipraecipitans</name>
    <dbReference type="NCBI Taxonomy" id="640205"/>
    <lineage>
        <taxon>Bacteria</taxon>
        <taxon>Pseudomonadati</taxon>
        <taxon>Pseudomonadota</taxon>
        <taxon>Gammaproteobacteria</taxon>
        <taxon>Pseudomonadales</taxon>
        <taxon>Pseudomonadaceae</taxon>
        <taxon>Phytopseudomonas</taxon>
    </lineage>
</organism>
<keyword evidence="3" id="KW-0812">Transmembrane</keyword>
<evidence type="ECO:0008006" key="6">
    <source>
        <dbReference type="Google" id="ProtNLM"/>
    </source>
</evidence>
<dbReference type="EMBL" id="CP076114">
    <property type="protein sequence ID" value="UUD65144.1"/>
    <property type="molecule type" value="Genomic_DNA"/>
</dbReference>
<dbReference type="Gene3D" id="2.70.40.10">
    <property type="match status" value="1"/>
</dbReference>
<keyword evidence="3" id="KW-1133">Transmembrane helix</keyword>
<dbReference type="RefSeq" id="WP_164090975.1">
    <property type="nucleotide sequence ID" value="NZ_CP076114.1"/>
</dbReference>
<dbReference type="Proteomes" id="UP000887421">
    <property type="component" value="Chromosome"/>
</dbReference>
<keyword evidence="2" id="KW-0546">Nucleotide metabolism</keyword>